<dbReference type="Pfam" id="PF02779">
    <property type="entry name" value="Transket_pyr"/>
    <property type="match status" value="1"/>
</dbReference>
<comment type="catalytic activity">
    <reaction evidence="5">
        <text>N(6)-[(R)-lipoyl]-L-lysyl-[protein] + 2-oxoglutarate + H(+) = N(6)-[(R)-S(8)-succinyldihydrolipoyl]-L-lysyl-[protein] + CO2</text>
        <dbReference type="Rhea" id="RHEA:12188"/>
        <dbReference type="Rhea" id="RHEA-COMP:10474"/>
        <dbReference type="Rhea" id="RHEA-COMP:20092"/>
        <dbReference type="ChEBI" id="CHEBI:15378"/>
        <dbReference type="ChEBI" id="CHEBI:16526"/>
        <dbReference type="ChEBI" id="CHEBI:16810"/>
        <dbReference type="ChEBI" id="CHEBI:83099"/>
        <dbReference type="ChEBI" id="CHEBI:83120"/>
        <dbReference type="EC" id="1.2.4.2"/>
    </reaction>
</comment>
<dbReference type="SUPFAM" id="SSF52922">
    <property type="entry name" value="TK C-terminal domain-like"/>
    <property type="match status" value="1"/>
</dbReference>
<keyword evidence="3 7" id="KW-0560">Oxidoreductase</keyword>
<feature type="non-terminal residue" evidence="7">
    <location>
        <position position="1"/>
    </location>
</feature>
<evidence type="ECO:0000256" key="5">
    <source>
        <dbReference type="ARBA" id="ARBA00051911"/>
    </source>
</evidence>
<evidence type="ECO:0000256" key="4">
    <source>
        <dbReference type="ARBA" id="ARBA00023052"/>
    </source>
</evidence>
<feature type="domain" description="Transketolase-like pyrimidine-binding" evidence="6">
    <location>
        <begin position="136"/>
        <end position="332"/>
    </location>
</feature>
<comment type="caution">
    <text evidence="7">The sequence shown here is derived from an EMBL/GenBank/DDBJ whole genome shotgun (WGS) entry which is preliminary data.</text>
</comment>
<dbReference type="Pfam" id="PF16870">
    <property type="entry name" value="OxoGdeHyase_C"/>
    <property type="match status" value="1"/>
</dbReference>
<dbReference type="SMART" id="SM00861">
    <property type="entry name" value="Transket_pyr"/>
    <property type="match status" value="1"/>
</dbReference>
<dbReference type="Proteomes" id="UP000012283">
    <property type="component" value="Unassembled WGS sequence"/>
</dbReference>
<evidence type="ECO:0000313" key="8">
    <source>
        <dbReference type="Proteomes" id="UP000012283"/>
    </source>
</evidence>
<dbReference type="EC" id="1.2.4.2" evidence="2"/>
<evidence type="ECO:0000256" key="2">
    <source>
        <dbReference type="ARBA" id="ARBA00012280"/>
    </source>
</evidence>
<evidence type="ECO:0000313" key="7">
    <source>
        <dbReference type="EMBL" id="ENH96015.1"/>
    </source>
</evidence>
<comment type="cofactor">
    <cofactor evidence="1">
        <name>thiamine diphosphate</name>
        <dbReference type="ChEBI" id="CHEBI:58937"/>
    </cofactor>
</comment>
<organism evidence="7 8">
    <name type="scientific">Gracilibacillus halophilus YIM-C55.5</name>
    <dbReference type="NCBI Taxonomy" id="1308866"/>
    <lineage>
        <taxon>Bacteria</taxon>
        <taxon>Bacillati</taxon>
        <taxon>Bacillota</taxon>
        <taxon>Bacilli</taxon>
        <taxon>Bacillales</taxon>
        <taxon>Bacillaceae</taxon>
        <taxon>Gracilibacillus</taxon>
    </lineage>
</organism>
<dbReference type="GO" id="GO:0006099">
    <property type="term" value="P:tricarboxylic acid cycle"/>
    <property type="evidence" value="ECO:0007669"/>
    <property type="project" value="TreeGrafter"/>
</dbReference>
<dbReference type="Gene3D" id="3.40.50.11610">
    <property type="entry name" value="Multifunctional 2-oxoglutarate metabolism enzyme, C-terminal domain"/>
    <property type="match status" value="1"/>
</dbReference>
<dbReference type="EMBL" id="APML01000063">
    <property type="protein sequence ID" value="ENH96015.1"/>
    <property type="molecule type" value="Genomic_DNA"/>
</dbReference>
<dbReference type="PANTHER" id="PTHR23152:SF4">
    <property type="entry name" value="2-OXOADIPATE DEHYDROGENASE COMPLEX COMPONENT E1"/>
    <property type="match status" value="1"/>
</dbReference>
<keyword evidence="8" id="KW-1185">Reference proteome</keyword>
<accession>N4WNG1</accession>
<name>N4WNG1_9BACI</name>
<dbReference type="eggNOG" id="COG0567">
    <property type="taxonomic scope" value="Bacteria"/>
</dbReference>
<proteinExistence type="predicted"/>
<gene>
    <name evidence="7" type="primary">sucA</name>
    <name evidence="7" type="ORF">J416_13039</name>
</gene>
<dbReference type="Gene3D" id="3.40.50.970">
    <property type="match status" value="1"/>
</dbReference>
<dbReference type="InterPro" id="IPR042179">
    <property type="entry name" value="KGD_C_sf"/>
</dbReference>
<evidence type="ECO:0000256" key="3">
    <source>
        <dbReference type="ARBA" id="ARBA00023002"/>
    </source>
</evidence>
<dbReference type="STRING" id="1308866.J416_13039"/>
<dbReference type="RefSeq" id="WP_003472880.1">
    <property type="nucleotide sequence ID" value="NZ_APML01000063.1"/>
</dbReference>
<dbReference type="GO" id="GO:0005829">
    <property type="term" value="C:cytosol"/>
    <property type="evidence" value="ECO:0007669"/>
    <property type="project" value="TreeGrafter"/>
</dbReference>
<dbReference type="AlphaFoldDB" id="N4WNG1"/>
<dbReference type="InterPro" id="IPR005475">
    <property type="entry name" value="Transketolase-like_Pyr-bd"/>
</dbReference>
<protein>
    <recommendedName>
        <fullName evidence="2">oxoglutarate dehydrogenase (succinyl-transferring)</fullName>
        <ecNumber evidence="2">1.2.4.2</ecNumber>
    </recommendedName>
</protein>
<dbReference type="GO" id="GO:0004591">
    <property type="term" value="F:oxoglutarate dehydrogenase (succinyl-transferring) activity"/>
    <property type="evidence" value="ECO:0007669"/>
    <property type="project" value="UniProtKB-EC"/>
</dbReference>
<dbReference type="InterPro" id="IPR009014">
    <property type="entry name" value="Transketo_C/PFOR_II"/>
</dbReference>
<dbReference type="Pfam" id="PF00676">
    <property type="entry name" value="E1_dh"/>
    <property type="match status" value="1"/>
</dbReference>
<reference evidence="7 8" key="1">
    <citation type="submission" date="2013-03" db="EMBL/GenBank/DDBJ databases">
        <title>Draft genome sequence of Gracibacillus halophilus YIM-C55.5, a moderately halophilic and thermophilic organism from the Xiaochaidamu salt lake.</title>
        <authorList>
            <person name="Sugumar T."/>
            <person name="Polireddy D.R."/>
            <person name="Antony A."/>
            <person name="Madhava Y.R."/>
            <person name="Sivakumar N."/>
        </authorList>
    </citation>
    <scope>NUCLEOTIDE SEQUENCE [LARGE SCALE GENOMIC DNA]</scope>
    <source>
        <strain evidence="7 8">YIM-C55.5</strain>
    </source>
</reference>
<dbReference type="PATRIC" id="fig|1308866.3.peg.2635"/>
<keyword evidence="4" id="KW-0786">Thiamine pyrophosphate</keyword>
<dbReference type="InterPro" id="IPR011603">
    <property type="entry name" value="2oxoglutarate_DH_E1"/>
</dbReference>
<dbReference type="GO" id="GO:0045252">
    <property type="term" value="C:oxoglutarate dehydrogenase complex"/>
    <property type="evidence" value="ECO:0007669"/>
    <property type="project" value="TreeGrafter"/>
</dbReference>
<sequence length="494" mass="55980">YRRYGHNEMDEPRATQPKLYQSIDQHSSVADIYANRLQEESVLTTNTLSEMKDAVFDKLQGIYDDMTENTNENPEAEPVPQALRNGLSDIETAVPSDLLLALNKGILDRPDGFHAYKKLEKILKKRHDTFEKEKKADWAVGEALAYASILQDGIPIRITGQDTERGTFAHRHLVLHDENTSETYSPMHGLEEAKATFDIHNSPLSEAAVLGFEYGYSVKAPKTLVIWEAQFGDFANAGQVIFDQFISSARAKWDERSNMVMLLPHGYEGQGPEHSSARLERFLSMAAENNWIVANVTKSAQFFHLLRRQAALVDSESSRPLVVMTPKSLLRSPRVVSEIDEFTEGKFQTVMPQPGLPWTTKKAKRLLIGSGKVMVDIEEKVEENKSAYQSVHVLRLEQIYPFPEKKIADIIKGCPNLEELVWVQEEPRNMGAWNFVKETLFKMLEGTQIELDYAGRCERSSPSVGDPHIHKTEQRRLIKKALELPKGGETNERS</sequence>
<evidence type="ECO:0000256" key="1">
    <source>
        <dbReference type="ARBA" id="ARBA00001964"/>
    </source>
</evidence>
<evidence type="ECO:0000259" key="6">
    <source>
        <dbReference type="SMART" id="SM00861"/>
    </source>
</evidence>
<dbReference type="InterPro" id="IPR001017">
    <property type="entry name" value="DH_E1"/>
</dbReference>
<dbReference type="GO" id="GO:0030976">
    <property type="term" value="F:thiamine pyrophosphate binding"/>
    <property type="evidence" value="ECO:0007669"/>
    <property type="project" value="InterPro"/>
</dbReference>
<dbReference type="SUPFAM" id="SSF52518">
    <property type="entry name" value="Thiamin diphosphate-binding fold (THDP-binding)"/>
    <property type="match status" value="2"/>
</dbReference>
<dbReference type="InterPro" id="IPR029061">
    <property type="entry name" value="THDP-binding"/>
</dbReference>
<dbReference type="Gene3D" id="3.40.50.12470">
    <property type="match status" value="1"/>
</dbReference>
<dbReference type="PANTHER" id="PTHR23152">
    <property type="entry name" value="2-OXOGLUTARATE DEHYDROGENASE"/>
    <property type="match status" value="1"/>
</dbReference>
<dbReference type="InterPro" id="IPR031717">
    <property type="entry name" value="ODO-1/KGD_C"/>
</dbReference>